<dbReference type="PANTHER" id="PTHR45749:SF23">
    <property type="entry name" value="ZINC FINGER MYM-TYPE PROTEIN 1-LIKE"/>
    <property type="match status" value="1"/>
</dbReference>
<proteinExistence type="predicted"/>
<dbReference type="EMBL" id="GEDC01019825">
    <property type="protein sequence ID" value="JAS17473.1"/>
    <property type="molecule type" value="Transcribed_RNA"/>
</dbReference>
<dbReference type="InterPro" id="IPR012337">
    <property type="entry name" value="RNaseH-like_sf"/>
</dbReference>
<reference evidence="2" key="1">
    <citation type="submission" date="2015-12" db="EMBL/GenBank/DDBJ databases">
        <title>De novo transcriptome assembly of four potential Pierce s Disease insect vectors from Arizona vineyards.</title>
        <authorList>
            <person name="Tassone E.E."/>
        </authorList>
    </citation>
    <scope>NUCLEOTIDE SEQUENCE</scope>
</reference>
<dbReference type="SUPFAM" id="SSF53098">
    <property type="entry name" value="Ribonuclease H-like"/>
    <property type="match status" value="1"/>
</dbReference>
<gene>
    <name evidence="2" type="ORF">g.43828</name>
</gene>
<accession>A0A1B6CW98</accession>
<evidence type="ECO:0000313" key="2">
    <source>
        <dbReference type="EMBL" id="JAS17473.1"/>
    </source>
</evidence>
<dbReference type="AlphaFoldDB" id="A0A1B6CW98"/>
<evidence type="ECO:0000259" key="1">
    <source>
        <dbReference type="Pfam" id="PF14291"/>
    </source>
</evidence>
<feature type="domain" description="DUF4371" evidence="1">
    <location>
        <begin position="30"/>
        <end position="211"/>
    </location>
</feature>
<dbReference type="PANTHER" id="PTHR45749">
    <property type="match status" value="1"/>
</dbReference>
<organism evidence="2">
    <name type="scientific">Clastoptera arizonana</name>
    <name type="common">Arizona spittle bug</name>
    <dbReference type="NCBI Taxonomy" id="38151"/>
    <lineage>
        <taxon>Eukaryota</taxon>
        <taxon>Metazoa</taxon>
        <taxon>Ecdysozoa</taxon>
        <taxon>Arthropoda</taxon>
        <taxon>Hexapoda</taxon>
        <taxon>Insecta</taxon>
        <taxon>Pterygota</taxon>
        <taxon>Neoptera</taxon>
        <taxon>Paraneoptera</taxon>
        <taxon>Hemiptera</taxon>
        <taxon>Auchenorrhyncha</taxon>
        <taxon>Cercopoidea</taxon>
        <taxon>Clastopteridae</taxon>
        <taxon>Clastoptera</taxon>
    </lineage>
</organism>
<dbReference type="Pfam" id="PF14291">
    <property type="entry name" value="DUF4371"/>
    <property type="match status" value="1"/>
</dbReference>
<name>A0A1B6CW98_9HEMI</name>
<dbReference type="InterPro" id="IPR025398">
    <property type="entry name" value="DUF4371"/>
</dbReference>
<sequence>MLTYYINRQKHKEQINTLLSTEYEQEVTYWRSVLQRIVSVVKFLSVKGLPFQGDNERLGSTSNGLFLGCLELISEFDPFLSQHLVQYGNKGLGHMSYLSAKTCDEFISVMADCVLQTMTEEVKHSRYFAFIVDSTPDCSHTDQLAFVLRYVCIKDAKPKERLFKVLPGIGHTSSSLEDAVLSTVTELGLNIELCRGQSYDNAANMSGAYTGLQARIKQHCPFAEFVPCAAHSLNLVGSSAAECCTDAVLFFGFLHNLFTFFSGSTHRWSILKTSLENSKTPLVK</sequence>
<protein>
    <recommendedName>
        <fullName evidence="1">DUF4371 domain-containing protein</fullName>
    </recommendedName>
</protein>